<name>A0A401S2Q8_CHIPU</name>
<evidence type="ECO:0000256" key="1">
    <source>
        <dbReference type="SAM" id="MobiDB-lite"/>
    </source>
</evidence>
<evidence type="ECO:0000313" key="3">
    <source>
        <dbReference type="Proteomes" id="UP000287033"/>
    </source>
</evidence>
<feature type="region of interest" description="Disordered" evidence="1">
    <location>
        <begin position="1"/>
        <end position="39"/>
    </location>
</feature>
<proteinExistence type="predicted"/>
<feature type="region of interest" description="Disordered" evidence="1">
    <location>
        <begin position="57"/>
        <end position="86"/>
    </location>
</feature>
<comment type="caution">
    <text evidence="2">The sequence shown here is derived from an EMBL/GenBank/DDBJ whole genome shotgun (WGS) entry which is preliminary data.</text>
</comment>
<dbReference type="EMBL" id="BEZZ01000064">
    <property type="protein sequence ID" value="GCC24680.1"/>
    <property type="molecule type" value="Genomic_DNA"/>
</dbReference>
<organism evidence="2 3">
    <name type="scientific">Chiloscyllium punctatum</name>
    <name type="common">Brownbanded bambooshark</name>
    <name type="synonym">Hemiscyllium punctatum</name>
    <dbReference type="NCBI Taxonomy" id="137246"/>
    <lineage>
        <taxon>Eukaryota</taxon>
        <taxon>Metazoa</taxon>
        <taxon>Chordata</taxon>
        <taxon>Craniata</taxon>
        <taxon>Vertebrata</taxon>
        <taxon>Chondrichthyes</taxon>
        <taxon>Elasmobranchii</taxon>
        <taxon>Galeomorphii</taxon>
        <taxon>Galeoidea</taxon>
        <taxon>Orectolobiformes</taxon>
        <taxon>Hemiscylliidae</taxon>
        <taxon>Chiloscyllium</taxon>
    </lineage>
</organism>
<gene>
    <name evidence="2" type="ORF">chiPu_0003082</name>
</gene>
<feature type="compositionally biased region" description="Low complexity" evidence="1">
    <location>
        <begin position="19"/>
        <end position="37"/>
    </location>
</feature>
<evidence type="ECO:0000313" key="2">
    <source>
        <dbReference type="EMBL" id="GCC24680.1"/>
    </source>
</evidence>
<reference evidence="2 3" key="1">
    <citation type="journal article" date="2018" name="Nat. Ecol. Evol.">
        <title>Shark genomes provide insights into elasmobranch evolution and the origin of vertebrates.</title>
        <authorList>
            <person name="Hara Y"/>
            <person name="Yamaguchi K"/>
            <person name="Onimaru K"/>
            <person name="Kadota M"/>
            <person name="Koyanagi M"/>
            <person name="Keeley SD"/>
            <person name="Tatsumi K"/>
            <person name="Tanaka K"/>
            <person name="Motone F"/>
            <person name="Kageyama Y"/>
            <person name="Nozu R"/>
            <person name="Adachi N"/>
            <person name="Nishimura O"/>
            <person name="Nakagawa R"/>
            <person name="Tanegashima C"/>
            <person name="Kiyatake I"/>
            <person name="Matsumoto R"/>
            <person name="Murakumo K"/>
            <person name="Nishida K"/>
            <person name="Terakita A"/>
            <person name="Kuratani S"/>
            <person name="Sato K"/>
            <person name="Hyodo S Kuraku.S."/>
        </authorList>
    </citation>
    <scope>NUCLEOTIDE SEQUENCE [LARGE SCALE GENOMIC DNA]</scope>
</reference>
<protein>
    <submittedName>
        <fullName evidence="2">Uncharacterized protein</fullName>
    </submittedName>
</protein>
<dbReference type="AlphaFoldDB" id="A0A401S2Q8"/>
<sequence length="86" mass="9230">MTGAAGFPRPTPGSAVICRPPSSCRRSPPRRVTSPGSFLPWGDQTVTRFRHVSIHDATAPATPPSTRQLPRGARLQSLSRARLATL</sequence>
<keyword evidence="3" id="KW-1185">Reference proteome</keyword>
<dbReference type="Proteomes" id="UP000287033">
    <property type="component" value="Unassembled WGS sequence"/>
</dbReference>
<accession>A0A401S2Q8</accession>